<dbReference type="EMBL" id="FWFD01000019">
    <property type="protein sequence ID" value="SLM87082.1"/>
    <property type="molecule type" value="Genomic_DNA"/>
</dbReference>
<feature type="compositionally biased region" description="Basic and acidic residues" evidence="1">
    <location>
        <begin position="165"/>
        <end position="180"/>
    </location>
</feature>
<name>A0A1X6WS67_9ENTE</name>
<evidence type="ECO:0000256" key="1">
    <source>
        <dbReference type="SAM" id="MobiDB-lite"/>
    </source>
</evidence>
<keyword evidence="3" id="KW-1185">Reference proteome</keyword>
<dbReference type="RefSeq" id="WP_086952702.1">
    <property type="nucleotide sequence ID" value="NZ_FWFD01000019.1"/>
</dbReference>
<gene>
    <name evidence="2" type="ORF">FM121_13370</name>
</gene>
<proteinExistence type="predicted"/>
<evidence type="ECO:0000313" key="2">
    <source>
        <dbReference type="EMBL" id="SLM87082.1"/>
    </source>
</evidence>
<sequence>MTVFTNNMTVKGRINHIGSHVGEKFSTLFLKIGFKHSFSNGNEEYESVNARITVKIDNEGKPVVKNNSARSLQNVNIFNYLNNNAVVGMPIELYGAVRGSDMAYVNGYWKLFKSLTEDERAVYEATKIAKNETYLYIEEAQLLARKEEFLARQEKQEPDGQQEGMKAEQEKINDAEKVEEKDLDNDELEVIEAEIIEQNEANRRQKASMSGQGKREGYVPFDSVVFPDILVDDPIDLPY</sequence>
<organism evidence="2 3">
    <name type="scientific">Vagococcus fluvialis bH819</name>
    <dbReference type="NCBI Taxonomy" id="1255619"/>
    <lineage>
        <taxon>Bacteria</taxon>
        <taxon>Bacillati</taxon>
        <taxon>Bacillota</taxon>
        <taxon>Bacilli</taxon>
        <taxon>Lactobacillales</taxon>
        <taxon>Enterococcaceae</taxon>
        <taxon>Vagococcus</taxon>
    </lineage>
</organism>
<dbReference type="AlphaFoldDB" id="A0A1X6WS67"/>
<evidence type="ECO:0000313" key="3">
    <source>
        <dbReference type="Proteomes" id="UP000195918"/>
    </source>
</evidence>
<dbReference type="Proteomes" id="UP000195918">
    <property type="component" value="Unassembled WGS sequence"/>
</dbReference>
<feature type="region of interest" description="Disordered" evidence="1">
    <location>
        <begin position="153"/>
        <end position="186"/>
    </location>
</feature>
<reference evidence="3" key="1">
    <citation type="submission" date="2017-02" db="EMBL/GenBank/DDBJ databases">
        <authorList>
            <person name="Dridi B."/>
        </authorList>
    </citation>
    <scope>NUCLEOTIDE SEQUENCE [LARGE SCALE GENOMIC DNA]</scope>
    <source>
        <strain evidence="3">bH819</strain>
    </source>
</reference>
<protein>
    <submittedName>
        <fullName evidence="2">Uncharacterized protein</fullName>
    </submittedName>
</protein>
<accession>A0A1X6WS67</accession>